<proteinExistence type="predicted"/>
<reference evidence="1 3" key="1">
    <citation type="journal article" date="2014" name="BMC Genomics">
        <title>Genome sequence of Anopheles sinensis provides insight into genetics basis of mosquito competence for malaria parasites.</title>
        <authorList>
            <person name="Zhou D."/>
            <person name="Zhang D."/>
            <person name="Ding G."/>
            <person name="Shi L."/>
            <person name="Hou Q."/>
            <person name="Ye Y."/>
            <person name="Xu Y."/>
            <person name="Zhou H."/>
            <person name="Xiong C."/>
            <person name="Li S."/>
            <person name="Yu J."/>
            <person name="Hong S."/>
            <person name="Yu X."/>
            <person name="Zou P."/>
            <person name="Chen C."/>
            <person name="Chang X."/>
            <person name="Wang W."/>
            <person name="Lv Y."/>
            <person name="Sun Y."/>
            <person name="Ma L."/>
            <person name="Shen B."/>
            <person name="Zhu C."/>
        </authorList>
    </citation>
    <scope>NUCLEOTIDE SEQUENCE [LARGE SCALE GENOMIC DNA]</scope>
</reference>
<protein>
    <submittedName>
        <fullName evidence="1 2">Glycoside hydrolase family 35 protein</fullName>
    </submittedName>
</protein>
<gene>
    <name evidence="1" type="ORF">ZHAS_00017468</name>
</gene>
<dbReference type="EMBL" id="KE525345">
    <property type="protein sequence ID" value="KFB49370.1"/>
    <property type="molecule type" value="Genomic_DNA"/>
</dbReference>
<dbReference type="VEuPathDB" id="VectorBase:ASIC017468"/>
<dbReference type="Proteomes" id="UP000030765">
    <property type="component" value="Unassembled WGS sequence"/>
</dbReference>
<evidence type="ECO:0000313" key="1">
    <source>
        <dbReference type="EMBL" id="KFB49370.1"/>
    </source>
</evidence>
<organism evidence="1">
    <name type="scientific">Anopheles sinensis</name>
    <name type="common">Mosquito</name>
    <dbReference type="NCBI Taxonomy" id="74873"/>
    <lineage>
        <taxon>Eukaryota</taxon>
        <taxon>Metazoa</taxon>
        <taxon>Ecdysozoa</taxon>
        <taxon>Arthropoda</taxon>
        <taxon>Hexapoda</taxon>
        <taxon>Insecta</taxon>
        <taxon>Pterygota</taxon>
        <taxon>Neoptera</taxon>
        <taxon>Endopterygota</taxon>
        <taxon>Diptera</taxon>
        <taxon>Nematocera</taxon>
        <taxon>Culicoidea</taxon>
        <taxon>Culicidae</taxon>
        <taxon>Anophelinae</taxon>
        <taxon>Anopheles</taxon>
    </lineage>
</organism>
<name>A0A084WGM6_ANOSI</name>
<sequence length="98" mass="11163">MPVQTGTGPPVGFATRPNRFACEPPPRWLRLETTPAPFCTIEIGLSLYELPTGFEVRRRLFFESSFLHQQWLSSVTRLSYQNGNDFIRLAAFSIADEL</sequence>
<dbReference type="GO" id="GO:0016787">
    <property type="term" value="F:hydrolase activity"/>
    <property type="evidence" value="ECO:0007669"/>
    <property type="project" value="UniProtKB-KW"/>
</dbReference>
<keyword evidence="1" id="KW-0378">Hydrolase</keyword>
<dbReference type="EnsemblMetazoa" id="ASIC017468-RA">
    <property type="protein sequence ID" value="ASIC017468-PA"/>
    <property type="gene ID" value="ASIC017468"/>
</dbReference>
<dbReference type="AlphaFoldDB" id="A0A084WGM6"/>
<keyword evidence="3" id="KW-1185">Reference proteome</keyword>
<evidence type="ECO:0000313" key="3">
    <source>
        <dbReference type="Proteomes" id="UP000030765"/>
    </source>
</evidence>
<accession>A0A084WGM6</accession>
<reference evidence="2" key="2">
    <citation type="submission" date="2020-05" db="UniProtKB">
        <authorList>
            <consortium name="EnsemblMetazoa"/>
        </authorList>
    </citation>
    <scope>IDENTIFICATION</scope>
</reference>
<evidence type="ECO:0000313" key="2">
    <source>
        <dbReference type="EnsemblMetazoa" id="ASIC017468-PA"/>
    </source>
</evidence>
<dbReference type="EMBL" id="ATLV01023632">
    <property type="status" value="NOT_ANNOTATED_CDS"/>
    <property type="molecule type" value="Genomic_DNA"/>
</dbReference>